<dbReference type="GO" id="GO:0008967">
    <property type="term" value="F:phosphoglycolate phosphatase activity"/>
    <property type="evidence" value="ECO:0007669"/>
    <property type="project" value="UniProtKB-EC"/>
</dbReference>
<keyword evidence="5" id="KW-0378">Hydrolase</keyword>
<dbReference type="GO" id="GO:0006281">
    <property type="term" value="P:DNA repair"/>
    <property type="evidence" value="ECO:0007669"/>
    <property type="project" value="TreeGrafter"/>
</dbReference>
<name>A0A1D8AWK9_9BACT</name>
<organism evidence="5 6">
    <name type="scientific">Lacunisphaera limnophila</name>
    <dbReference type="NCBI Taxonomy" id="1838286"/>
    <lineage>
        <taxon>Bacteria</taxon>
        <taxon>Pseudomonadati</taxon>
        <taxon>Verrucomicrobiota</taxon>
        <taxon>Opitutia</taxon>
        <taxon>Opitutales</taxon>
        <taxon>Opitutaceae</taxon>
        <taxon>Lacunisphaera</taxon>
    </lineage>
</organism>
<dbReference type="InterPro" id="IPR036412">
    <property type="entry name" value="HAD-like_sf"/>
</dbReference>
<comment type="catalytic activity">
    <reaction evidence="1">
        <text>2-phosphoglycolate + H2O = glycolate + phosphate</text>
        <dbReference type="Rhea" id="RHEA:14369"/>
        <dbReference type="ChEBI" id="CHEBI:15377"/>
        <dbReference type="ChEBI" id="CHEBI:29805"/>
        <dbReference type="ChEBI" id="CHEBI:43474"/>
        <dbReference type="ChEBI" id="CHEBI:58033"/>
        <dbReference type="EC" id="3.1.3.18"/>
    </reaction>
</comment>
<comment type="pathway">
    <text evidence="2">Organic acid metabolism; glycolate biosynthesis; glycolate from 2-phosphoglycolate: step 1/1.</text>
</comment>
<evidence type="ECO:0000313" key="5">
    <source>
        <dbReference type="EMBL" id="AOS45274.1"/>
    </source>
</evidence>
<accession>A0A1D8AWK9</accession>
<dbReference type="Gene3D" id="1.10.150.240">
    <property type="entry name" value="Putative phosphatase, domain 2"/>
    <property type="match status" value="1"/>
</dbReference>
<dbReference type="AlphaFoldDB" id="A0A1D8AWK9"/>
<dbReference type="InterPro" id="IPR023214">
    <property type="entry name" value="HAD_sf"/>
</dbReference>
<sequence length="236" mass="25973">MFRGLLLSVKKLLLWDIDGTLIKSHGAGVRAMEKALTKRFGVTVDLGSIDWAGRTDSWITGEVFRHVGLPDTPQNAHDYLEAYLAQLPLELAHGQPGVVLPGVLDLLETIHHRNDIAQGLLTGNLRRGAELKLTHHQVWHYFEFGAFADDSPRRNDLGPHALRRAREHHAVDFTPENTFIIGDTPHDIACGKVIGARTIAVATGTFSLEQLAAHAPTALFPDFSDTAAFLRVIEAE</sequence>
<dbReference type="Pfam" id="PF13419">
    <property type="entry name" value="HAD_2"/>
    <property type="match status" value="1"/>
</dbReference>
<dbReference type="GO" id="GO:0005829">
    <property type="term" value="C:cytosol"/>
    <property type="evidence" value="ECO:0007669"/>
    <property type="project" value="TreeGrafter"/>
</dbReference>
<comment type="similarity">
    <text evidence="3">Belongs to the HAD-like hydrolase superfamily. CbbY/CbbZ/Gph/YieH family.</text>
</comment>
<dbReference type="InterPro" id="IPR023198">
    <property type="entry name" value="PGP-like_dom2"/>
</dbReference>
<reference evidence="5 6" key="1">
    <citation type="submission" date="2016-06" db="EMBL/GenBank/DDBJ databases">
        <title>Three novel species with peptidoglycan cell walls form the new genus Lacunisphaera gen. nov. in the family Opitutaceae of the verrucomicrobial subdivision 4.</title>
        <authorList>
            <person name="Rast P."/>
            <person name="Gloeckner I."/>
            <person name="Jogler M."/>
            <person name="Boedeker C."/>
            <person name="Jeske O."/>
            <person name="Wiegand S."/>
            <person name="Reinhardt R."/>
            <person name="Schumann P."/>
            <person name="Rohde M."/>
            <person name="Spring S."/>
            <person name="Gloeckner F.O."/>
            <person name="Jogler C."/>
        </authorList>
    </citation>
    <scope>NUCLEOTIDE SEQUENCE [LARGE SCALE GENOMIC DNA]</scope>
    <source>
        <strain evidence="5 6">IG16b</strain>
    </source>
</reference>
<dbReference type="EMBL" id="CP016094">
    <property type="protein sequence ID" value="AOS45274.1"/>
    <property type="molecule type" value="Genomic_DNA"/>
</dbReference>
<gene>
    <name evidence="5" type="primary">gph_2</name>
    <name evidence="5" type="ORF">Verru16b_02353</name>
</gene>
<dbReference type="STRING" id="1838286.Verru16b_02353"/>
<evidence type="ECO:0000256" key="3">
    <source>
        <dbReference type="ARBA" id="ARBA00006171"/>
    </source>
</evidence>
<keyword evidence="6" id="KW-1185">Reference proteome</keyword>
<dbReference type="PANTHER" id="PTHR43434:SF1">
    <property type="entry name" value="PHOSPHOGLYCOLATE PHOSPHATASE"/>
    <property type="match status" value="1"/>
</dbReference>
<dbReference type="SUPFAM" id="SSF56784">
    <property type="entry name" value="HAD-like"/>
    <property type="match status" value="1"/>
</dbReference>
<dbReference type="InterPro" id="IPR041492">
    <property type="entry name" value="HAD_2"/>
</dbReference>
<dbReference type="PANTHER" id="PTHR43434">
    <property type="entry name" value="PHOSPHOGLYCOLATE PHOSPHATASE"/>
    <property type="match status" value="1"/>
</dbReference>
<dbReference type="Gene3D" id="3.40.50.1000">
    <property type="entry name" value="HAD superfamily/HAD-like"/>
    <property type="match status" value="1"/>
</dbReference>
<proteinExistence type="inferred from homology"/>
<dbReference type="EC" id="3.1.3.18" evidence="4"/>
<dbReference type="InterPro" id="IPR050155">
    <property type="entry name" value="HAD-like_hydrolase_sf"/>
</dbReference>
<evidence type="ECO:0000256" key="4">
    <source>
        <dbReference type="ARBA" id="ARBA00013078"/>
    </source>
</evidence>
<evidence type="ECO:0000256" key="1">
    <source>
        <dbReference type="ARBA" id="ARBA00000830"/>
    </source>
</evidence>
<protein>
    <recommendedName>
        <fullName evidence="4">phosphoglycolate phosphatase</fullName>
        <ecNumber evidence="4">3.1.3.18</ecNumber>
    </recommendedName>
</protein>
<dbReference type="KEGG" id="obg:Verru16b_02353"/>
<evidence type="ECO:0000256" key="2">
    <source>
        <dbReference type="ARBA" id="ARBA00004818"/>
    </source>
</evidence>
<evidence type="ECO:0000313" key="6">
    <source>
        <dbReference type="Proteomes" id="UP000095228"/>
    </source>
</evidence>
<dbReference type="Proteomes" id="UP000095228">
    <property type="component" value="Chromosome"/>
</dbReference>